<dbReference type="PANTHER" id="PTHR18968">
    <property type="entry name" value="THIAMINE PYROPHOSPHATE ENZYMES"/>
    <property type="match status" value="1"/>
</dbReference>
<sequence length="564" mass="60014">MDTLTGAEAMVRMLQHNGVKHIFGLCGDTSLPFYDALYRLDHGMQHILTRDERSAGYMADAYARVTGKVGVCEGPSGGGATYLLPGLVEANESSIPVLGITSDVAVGSRGKYPLTELDQEALYRPLTKWNRTIDRADQIPGMVRAAFRAMTTGKPGSAHLCFPYDVMKQQVDAADVWAQPEHAQFPSLRYAPDPADVARAAQRLVGARSPVIICGGGVVIAGASGALQELAESLKAAVCVTVSGQGSLADTHPLNAGVVGSNGGVMATRDVVAAADVVLFVGCRAGSTSTEHWRFPNRDVPILHIDIDPMVIGANYLTEVGMVGDARLALQALGAEVRERLAHRPSDAADGAVLAGRAKAARRAQLEPLASSLDAPIRPERVVQSLNRLLPDDAVVCADPGTPCPYFSAYYDVSRPGRHFITNRAHGALGFSMSAALGAWVGRPNAKCVSVMGDGSFGFTVGELETIVRHKAPLLMVVFSNSVYGWIKASQKAGYDKRYYSVDFDRTDHARIAEAYGVKAWRVEDPAKLDAAIKAAMEHDGPALIDVVAQPLQDAAAPVSQWMG</sequence>
<evidence type="ECO:0000313" key="8">
    <source>
        <dbReference type="EMBL" id="MCZ8405312.1"/>
    </source>
</evidence>
<evidence type="ECO:0000259" key="6">
    <source>
        <dbReference type="Pfam" id="PF02775"/>
    </source>
</evidence>
<dbReference type="InterPro" id="IPR029035">
    <property type="entry name" value="DHS-like_NAD/FAD-binding_dom"/>
</dbReference>
<evidence type="ECO:0000256" key="2">
    <source>
        <dbReference type="ARBA" id="ARBA00007812"/>
    </source>
</evidence>
<dbReference type="SUPFAM" id="SSF52518">
    <property type="entry name" value="Thiamin diphosphate-binding fold (THDP-binding)"/>
    <property type="match status" value="2"/>
</dbReference>
<dbReference type="InterPro" id="IPR012001">
    <property type="entry name" value="Thiamin_PyroP_enz_TPP-bd_dom"/>
</dbReference>
<dbReference type="GO" id="GO:0030976">
    <property type="term" value="F:thiamine pyrophosphate binding"/>
    <property type="evidence" value="ECO:0007669"/>
    <property type="project" value="InterPro"/>
</dbReference>
<evidence type="ECO:0000256" key="1">
    <source>
        <dbReference type="ARBA" id="ARBA00001964"/>
    </source>
</evidence>
<dbReference type="CDD" id="cd07035">
    <property type="entry name" value="TPP_PYR_POX_like"/>
    <property type="match status" value="1"/>
</dbReference>
<dbReference type="PROSITE" id="PS00187">
    <property type="entry name" value="TPP_ENZYMES"/>
    <property type="match status" value="1"/>
</dbReference>
<keyword evidence="3 4" id="KW-0786">Thiamine pyrophosphate</keyword>
<feature type="domain" description="Thiamine pyrophosphate enzyme N-terminal TPP-binding" evidence="7">
    <location>
        <begin position="5"/>
        <end position="122"/>
    </location>
</feature>
<dbReference type="CDD" id="cd00568">
    <property type="entry name" value="TPP_enzymes"/>
    <property type="match status" value="1"/>
</dbReference>
<dbReference type="PANTHER" id="PTHR18968:SF13">
    <property type="entry name" value="ACETOLACTATE SYNTHASE CATALYTIC SUBUNIT, MITOCHONDRIAL"/>
    <property type="match status" value="1"/>
</dbReference>
<dbReference type="Proteomes" id="UP001141992">
    <property type="component" value="Unassembled WGS sequence"/>
</dbReference>
<evidence type="ECO:0000256" key="3">
    <source>
        <dbReference type="ARBA" id="ARBA00023052"/>
    </source>
</evidence>
<dbReference type="RefSeq" id="WP_020925128.1">
    <property type="nucleotide sequence ID" value="NZ_CAXONT010000025.1"/>
</dbReference>
<feature type="domain" description="Thiamine pyrophosphate enzyme TPP-binding" evidence="6">
    <location>
        <begin position="401"/>
        <end position="547"/>
    </location>
</feature>
<comment type="cofactor">
    <cofactor evidence="1">
        <name>thiamine diphosphate</name>
        <dbReference type="ChEBI" id="CHEBI:58937"/>
    </cofactor>
</comment>
<reference evidence="8" key="1">
    <citation type="submission" date="2022-12" db="EMBL/GenBank/DDBJ databases">
        <authorList>
            <person name="Voronina O.L."/>
            <person name="Kunda M.S."/>
            <person name="Ryzhova N."/>
            <person name="Aksenova E.I."/>
        </authorList>
    </citation>
    <scope>NUCLEOTIDE SEQUENCE</scope>
    <source>
        <strain evidence="8">SCCH136:Ach223948</strain>
    </source>
</reference>
<accession>A0A0D6G046</accession>
<dbReference type="Pfam" id="PF02775">
    <property type="entry name" value="TPP_enzyme_C"/>
    <property type="match status" value="1"/>
</dbReference>
<dbReference type="GO" id="GO:0005948">
    <property type="term" value="C:acetolactate synthase complex"/>
    <property type="evidence" value="ECO:0007669"/>
    <property type="project" value="TreeGrafter"/>
</dbReference>
<dbReference type="Pfam" id="PF02776">
    <property type="entry name" value="TPP_enzyme_N"/>
    <property type="match status" value="1"/>
</dbReference>
<proteinExistence type="inferred from homology"/>
<gene>
    <name evidence="8" type="ORF">O9570_27935</name>
</gene>
<feature type="domain" description="Thiamine pyrophosphate enzyme central" evidence="5">
    <location>
        <begin position="197"/>
        <end position="333"/>
    </location>
</feature>
<dbReference type="GO" id="GO:0000287">
    <property type="term" value="F:magnesium ion binding"/>
    <property type="evidence" value="ECO:0007669"/>
    <property type="project" value="InterPro"/>
</dbReference>
<evidence type="ECO:0000259" key="5">
    <source>
        <dbReference type="Pfam" id="PF00205"/>
    </source>
</evidence>
<evidence type="ECO:0000256" key="4">
    <source>
        <dbReference type="RuleBase" id="RU362132"/>
    </source>
</evidence>
<dbReference type="InterPro" id="IPR045229">
    <property type="entry name" value="TPP_enz"/>
</dbReference>
<evidence type="ECO:0000259" key="7">
    <source>
        <dbReference type="Pfam" id="PF02776"/>
    </source>
</evidence>
<dbReference type="AlphaFoldDB" id="A0A0D6G046"/>
<organism evidence="8 9">
    <name type="scientific">Alcaligenes xylosoxydans xylosoxydans</name>
    <name type="common">Achromobacter xylosoxidans</name>
    <dbReference type="NCBI Taxonomy" id="85698"/>
    <lineage>
        <taxon>Bacteria</taxon>
        <taxon>Pseudomonadati</taxon>
        <taxon>Pseudomonadota</taxon>
        <taxon>Betaproteobacteria</taxon>
        <taxon>Burkholderiales</taxon>
        <taxon>Alcaligenaceae</taxon>
        <taxon>Achromobacter</taxon>
    </lineage>
</organism>
<dbReference type="GO" id="GO:0009099">
    <property type="term" value="P:L-valine biosynthetic process"/>
    <property type="evidence" value="ECO:0007669"/>
    <property type="project" value="TreeGrafter"/>
</dbReference>
<dbReference type="InterPro" id="IPR011766">
    <property type="entry name" value="TPP_enzyme_TPP-bd"/>
</dbReference>
<dbReference type="GO" id="GO:0009097">
    <property type="term" value="P:isoleucine biosynthetic process"/>
    <property type="evidence" value="ECO:0007669"/>
    <property type="project" value="TreeGrafter"/>
</dbReference>
<name>A0A0D6G046_ALCXX</name>
<dbReference type="Gene3D" id="3.40.50.970">
    <property type="match status" value="2"/>
</dbReference>
<dbReference type="Gene3D" id="3.40.50.1220">
    <property type="entry name" value="TPP-binding domain"/>
    <property type="match status" value="1"/>
</dbReference>
<dbReference type="KEGG" id="axx:ERS451415_00818"/>
<dbReference type="InterPro" id="IPR012000">
    <property type="entry name" value="Thiamin_PyroP_enz_cen_dom"/>
</dbReference>
<comment type="caution">
    <text evidence="8">The sequence shown here is derived from an EMBL/GenBank/DDBJ whole genome shotgun (WGS) entry which is preliminary data.</text>
</comment>
<accession>A0A0M7J4C8</accession>
<dbReference type="InterPro" id="IPR029061">
    <property type="entry name" value="THDP-binding"/>
</dbReference>
<dbReference type="eggNOG" id="COG0028">
    <property type="taxonomic scope" value="Bacteria"/>
</dbReference>
<dbReference type="GO" id="GO:0050660">
    <property type="term" value="F:flavin adenine dinucleotide binding"/>
    <property type="evidence" value="ECO:0007669"/>
    <property type="project" value="TreeGrafter"/>
</dbReference>
<evidence type="ECO:0000313" key="9">
    <source>
        <dbReference type="Proteomes" id="UP001141992"/>
    </source>
</evidence>
<protein>
    <submittedName>
        <fullName evidence="8">Thiamine pyrophosphate-binding protein</fullName>
    </submittedName>
</protein>
<dbReference type="GO" id="GO:0003984">
    <property type="term" value="F:acetolactate synthase activity"/>
    <property type="evidence" value="ECO:0007669"/>
    <property type="project" value="TreeGrafter"/>
</dbReference>
<dbReference type="EMBL" id="JAPZVI010000037">
    <property type="protein sequence ID" value="MCZ8405312.1"/>
    <property type="molecule type" value="Genomic_DNA"/>
</dbReference>
<dbReference type="SUPFAM" id="SSF52467">
    <property type="entry name" value="DHS-like NAD/FAD-binding domain"/>
    <property type="match status" value="1"/>
</dbReference>
<dbReference type="Pfam" id="PF00205">
    <property type="entry name" value="TPP_enzyme_M"/>
    <property type="match status" value="1"/>
</dbReference>
<dbReference type="InterPro" id="IPR000399">
    <property type="entry name" value="TPP-bd_CS"/>
</dbReference>
<comment type="similarity">
    <text evidence="2 4">Belongs to the TPP enzyme family.</text>
</comment>
<dbReference type="FunFam" id="3.40.50.970:FF:000007">
    <property type="entry name" value="Acetolactate synthase"/>
    <property type="match status" value="1"/>
</dbReference>